<name>E3IX53_PSEI1</name>
<evidence type="ECO:0000259" key="1">
    <source>
        <dbReference type="Pfam" id="PF19631"/>
    </source>
</evidence>
<gene>
    <name evidence="2" type="ordered locus">FraEuI1c_5841</name>
</gene>
<evidence type="ECO:0000313" key="2">
    <source>
        <dbReference type="EMBL" id="ADP83825.1"/>
    </source>
</evidence>
<dbReference type="eggNOG" id="ENOG50339UF">
    <property type="taxonomic scope" value="Bacteria"/>
</dbReference>
<dbReference type="STRING" id="298654.FraEuI1c_5841"/>
<dbReference type="HOGENOM" id="CLU_147444_1_1_11"/>
<dbReference type="Pfam" id="PF19631">
    <property type="entry name" value="Trypco2"/>
    <property type="match status" value="1"/>
</dbReference>
<dbReference type="KEGG" id="fri:FraEuI1c_5841"/>
<dbReference type="Proteomes" id="UP000002484">
    <property type="component" value="Chromosome"/>
</dbReference>
<dbReference type="InterPro" id="IPR045608">
    <property type="entry name" value="Trypco2"/>
</dbReference>
<organism evidence="2 3">
    <name type="scientific">Pseudofrankia inefficax (strain DSM 45817 / CECT 9037 / DDB 130130 / EuI1c)</name>
    <name type="common">Frankia inefficax</name>
    <dbReference type="NCBI Taxonomy" id="298654"/>
    <lineage>
        <taxon>Bacteria</taxon>
        <taxon>Bacillati</taxon>
        <taxon>Actinomycetota</taxon>
        <taxon>Actinomycetes</taxon>
        <taxon>Frankiales</taxon>
        <taxon>Frankiaceae</taxon>
        <taxon>Pseudofrankia</taxon>
    </lineage>
</organism>
<evidence type="ECO:0000313" key="3">
    <source>
        <dbReference type="Proteomes" id="UP000002484"/>
    </source>
</evidence>
<reference evidence="2 3" key="1">
    <citation type="submission" date="2010-10" db="EMBL/GenBank/DDBJ databases">
        <title>Complete sequence of Frankia sp. EuI1c.</title>
        <authorList>
            <consortium name="US DOE Joint Genome Institute"/>
            <person name="Lucas S."/>
            <person name="Copeland A."/>
            <person name="Lapidus A."/>
            <person name="Cheng J.-F."/>
            <person name="Bruce D."/>
            <person name="Goodwin L."/>
            <person name="Pitluck S."/>
            <person name="Chertkov O."/>
            <person name="Detter J.C."/>
            <person name="Han C."/>
            <person name="Tapia R."/>
            <person name="Land M."/>
            <person name="Hauser L."/>
            <person name="Jeffries C."/>
            <person name="Kyrpides N."/>
            <person name="Ivanova N."/>
            <person name="Mikhailova N."/>
            <person name="Beauchemin N."/>
            <person name="Sen A."/>
            <person name="Sur S.A."/>
            <person name="Gtari M."/>
            <person name="Wall L."/>
            <person name="Tisa L."/>
            <person name="Woyke T."/>
        </authorList>
    </citation>
    <scope>NUCLEOTIDE SEQUENCE [LARGE SCALE GENOMIC DNA]</scope>
    <source>
        <strain evidence="3">DSM 45817 / CECT 9037 / EuI1c</strain>
    </source>
</reference>
<dbReference type="EMBL" id="CP002299">
    <property type="protein sequence ID" value="ADP83825.1"/>
    <property type="molecule type" value="Genomic_DNA"/>
</dbReference>
<accession>E3IX53</accession>
<protein>
    <recommendedName>
        <fullName evidence="1">Trypsin-co-occurring domain-containing protein</fullName>
    </recommendedName>
</protein>
<sequence length="108" mass="11465">MGDNEWVGVADAIGSLRRELAAARLAADGESIRFELGDVELEFGLELRKEGKGELGAKFWVVSVGGGGSRGSTATHRLKLKLKPHEVVADGSGGTVRRTVDISDEDDD</sequence>
<dbReference type="InParanoid" id="E3IX53"/>
<keyword evidence="3" id="KW-1185">Reference proteome</keyword>
<proteinExistence type="predicted"/>
<feature type="domain" description="Trypsin-co-occurring" evidence="1">
    <location>
        <begin position="7"/>
        <end position="84"/>
    </location>
</feature>
<dbReference type="AlphaFoldDB" id="E3IX53"/>